<proteinExistence type="predicted"/>
<keyword evidence="1" id="KW-0812">Transmembrane</keyword>
<gene>
    <name evidence="2" type="ORF">D8M05_02590</name>
</gene>
<keyword evidence="1" id="KW-1133">Transmembrane helix</keyword>
<evidence type="ECO:0000313" key="2">
    <source>
        <dbReference type="EMBL" id="RKQ18305.1"/>
    </source>
</evidence>
<protein>
    <submittedName>
        <fullName evidence="2">Uncharacterized protein</fullName>
    </submittedName>
</protein>
<sequence length="66" mass="7482">MKKIEWFLAVILIVIGLVCLTICATMWGSGSIRYYVTTFMHICFWIGFPGLVIGALYVIILIGRKK</sequence>
<feature type="transmembrane region" description="Helical" evidence="1">
    <location>
        <begin position="39"/>
        <end position="62"/>
    </location>
</feature>
<keyword evidence="3" id="KW-1185">Reference proteome</keyword>
<name>A0A494Z728_9BACI</name>
<dbReference type="Proteomes" id="UP000281813">
    <property type="component" value="Unassembled WGS sequence"/>
</dbReference>
<feature type="transmembrane region" description="Helical" evidence="1">
    <location>
        <begin position="7"/>
        <end position="27"/>
    </location>
</feature>
<reference evidence="2 3" key="1">
    <citation type="journal article" date="2015" name="Antonie Van Leeuwenhoek">
        <title>Oceanobacillus bengalensis sp. nov., a bacterium isolated from seawater of the Bay of Bengal.</title>
        <authorList>
            <person name="Yongchang O."/>
            <person name="Xiang W."/>
            <person name="Wang G."/>
        </authorList>
    </citation>
    <scope>NUCLEOTIDE SEQUENCE [LARGE SCALE GENOMIC DNA]</scope>
    <source>
        <strain evidence="2 3">MCCC 1K00260</strain>
    </source>
</reference>
<evidence type="ECO:0000313" key="3">
    <source>
        <dbReference type="Proteomes" id="UP000281813"/>
    </source>
</evidence>
<evidence type="ECO:0000256" key="1">
    <source>
        <dbReference type="SAM" id="Phobius"/>
    </source>
</evidence>
<accession>A0A494Z728</accession>
<organism evidence="2 3">
    <name type="scientific">Oceanobacillus bengalensis</name>
    <dbReference type="NCBI Taxonomy" id="1435466"/>
    <lineage>
        <taxon>Bacteria</taxon>
        <taxon>Bacillati</taxon>
        <taxon>Bacillota</taxon>
        <taxon>Bacilli</taxon>
        <taxon>Bacillales</taxon>
        <taxon>Bacillaceae</taxon>
        <taxon>Oceanobacillus</taxon>
    </lineage>
</organism>
<dbReference type="AlphaFoldDB" id="A0A494Z728"/>
<comment type="caution">
    <text evidence="2">The sequence shown here is derived from an EMBL/GenBank/DDBJ whole genome shotgun (WGS) entry which is preliminary data.</text>
</comment>
<dbReference type="EMBL" id="RBZO01000002">
    <property type="protein sequence ID" value="RKQ18305.1"/>
    <property type="molecule type" value="Genomic_DNA"/>
</dbReference>
<keyword evidence="1" id="KW-0472">Membrane</keyword>